<organism evidence="2">
    <name type="scientific">Naegleria gruberi</name>
    <name type="common">Amoeba</name>
    <dbReference type="NCBI Taxonomy" id="5762"/>
    <lineage>
        <taxon>Eukaryota</taxon>
        <taxon>Discoba</taxon>
        <taxon>Heterolobosea</taxon>
        <taxon>Tetramitia</taxon>
        <taxon>Eutetramitia</taxon>
        <taxon>Vahlkampfiidae</taxon>
        <taxon>Naegleria</taxon>
    </lineage>
</organism>
<dbReference type="AlphaFoldDB" id="D2VL68"/>
<dbReference type="VEuPathDB" id="AmoebaDB:NAEGRDRAFT_69682"/>
<evidence type="ECO:0000313" key="2">
    <source>
        <dbReference type="Proteomes" id="UP000006671"/>
    </source>
</evidence>
<proteinExistence type="predicted"/>
<sequence>MDQNVKSEMMNGGWILKTYSLNNIIEFDDEITNIYIDCIQSDSTPSPSDEHSIIDSNEEDYYAMKLGYLNIGEKLLDLNLKPIEQVEITKSFNESTLEESQLICDLNLKWNPIDCYKYFIFKQGEDEQLELLGRTLRPFYRINKQVHDVKLLVKYL</sequence>
<reference evidence="1 2" key="1">
    <citation type="journal article" date="2010" name="Cell">
        <title>The genome of Naegleria gruberi illuminates early eukaryotic versatility.</title>
        <authorList>
            <person name="Fritz-Laylin L.K."/>
            <person name="Prochnik S.E."/>
            <person name="Ginger M.L."/>
            <person name="Dacks J.B."/>
            <person name="Carpenter M.L."/>
            <person name="Field M.C."/>
            <person name="Kuo A."/>
            <person name="Paredez A."/>
            <person name="Chapman J."/>
            <person name="Pham J."/>
            <person name="Shu S."/>
            <person name="Neupane R."/>
            <person name="Cipriano M."/>
            <person name="Mancuso J."/>
            <person name="Tu H."/>
            <person name="Salamov A."/>
            <person name="Lindquist E."/>
            <person name="Shapiro H."/>
            <person name="Lucas S."/>
            <person name="Grigoriev I.V."/>
            <person name="Cande W.Z."/>
            <person name="Fulton C."/>
            <person name="Rokhsar D.S."/>
            <person name="Dawson S.C."/>
        </authorList>
    </citation>
    <scope>NUCLEOTIDE SEQUENCE [LARGE SCALE GENOMIC DNA]</scope>
    <source>
        <strain evidence="1 2">NEG-M</strain>
    </source>
</reference>
<dbReference type="EMBL" id="GG738879">
    <property type="protein sequence ID" value="EFC42565.1"/>
    <property type="molecule type" value="Genomic_DNA"/>
</dbReference>
<protein>
    <submittedName>
        <fullName evidence="1">Predicted protein</fullName>
    </submittedName>
</protein>
<dbReference type="InParanoid" id="D2VL68"/>
<evidence type="ECO:0000313" key="1">
    <source>
        <dbReference type="EMBL" id="EFC42565.1"/>
    </source>
</evidence>
<name>D2VL68_NAEGR</name>
<keyword evidence="2" id="KW-1185">Reference proteome</keyword>
<dbReference type="KEGG" id="ngr:NAEGRDRAFT_69682"/>
<dbReference type="GeneID" id="8851711"/>
<gene>
    <name evidence="1" type="ORF">NAEGRDRAFT_69682</name>
</gene>
<dbReference type="RefSeq" id="XP_002675309.1">
    <property type="nucleotide sequence ID" value="XM_002675263.1"/>
</dbReference>
<dbReference type="Proteomes" id="UP000006671">
    <property type="component" value="Unassembled WGS sequence"/>
</dbReference>
<accession>D2VL68</accession>